<dbReference type="Proteomes" id="UP000515511">
    <property type="component" value="Chromosome"/>
</dbReference>
<evidence type="ECO:0000259" key="6">
    <source>
        <dbReference type="PROSITE" id="PS51898"/>
    </source>
</evidence>
<dbReference type="GO" id="GO:0006310">
    <property type="term" value="P:DNA recombination"/>
    <property type="evidence" value="ECO:0007669"/>
    <property type="project" value="UniProtKB-KW"/>
</dbReference>
<dbReference type="Pfam" id="PF14657">
    <property type="entry name" value="Arm-DNA-bind_4"/>
    <property type="match status" value="1"/>
</dbReference>
<dbReference type="KEGG" id="lse:F1C12_20200"/>
<dbReference type="InterPro" id="IPR028259">
    <property type="entry name" value="AP2-like_int_N"/>
</dbReference>
<feature type="domain" description="Tyr recombinase" evidence="6">
    <location>
        <begin position="163"/>
        <end position="353"/>
    </location>
</feature>
<protein>
    <submittedName>
        <fullName evidence="8">Tyrosine-type recombinase/integrase</fullName>
    </submittedName>
</protein>
<evidence type="ECO:0000256" key="5">
    <source>
        <dbReference type="PROSITE-ProRule" id="PRU01248"/>
    </source>
</evidence>
<dbReference type="Gene3D" id="1.10.150.130">
    <property type="match status" value="1"/>
</dbReference>
<dbReference type="InterPro" id="IPR050090">
    <property type="entry name" value="Tyrosine_recombinase_XerCD"/>
</dbReference>
<dbReference type="SUPFAM" id="SSF56349">
    <property type="entry name" value="DNA breaking-rejoining enzymes"/>
    <property type="match status" value="1"/>
</dbReference>
<keyword evidence="4" id="KW-0233">DNA recombination</keyword>
<dbReference type="GO" id="GO:0015074">
    <property type="term" value="P:DNA integration"/>
    <property type="evidence" value="ECO:0007669"/>
    <property type="project" value="UniProtKB-KW"/>
</dbReference>
<evidence type="ECO:0000256" key="2">
    <source>
        <dbReference type="ARBA" id="ARBA00022908"/>
    </source>
</evidence>
<dbReference type="Gene3D" id="1.10.443.10">
    <property type="entry name" value="Intergrase catalytic core"/>
    <property type="match status" value="1"/>
</dbReference>
<evidence type="ECO:0000256" key="1">
    <source>
        <dbReference type="ARBA" id="ARBA00008857"/>
    </source>
</evidence>
<reference evidence="9" key="1">
    <citation type="submission" date="2019-09" db="EMBL/GenBank/DDBJ databases">
        <title>Antimicrobial potential of Antarctic Bacteria.</title>
        <authorList>
            <person name="Benaud N."/>
            <person name="Edwards R.J."/>
            <person name="Ferrari B.C."/>
        </authorList>
    </citation>
    <scope>NUCLEOTIDE SEQUENCE [LARGE SCALE GENOMIC DNA]</scope>
    <source>
        <strain evidence="9">INR9</strain>
    </source>
</reference>
<feature type="domain" description="Core-binding (CB)" evidence="7">
    <location>
        <begin position="62"/>
        <end position="142"/>
    </location>
</feature>
<dbReference type="PROSITE" id="PS51900">
    <property type="entry name" value="CB"/>
    <property type="match status" value="1"/>
</dbReference>
<accession>A0A7G6YFE1</accession>
<dbReference type="Pfam" id="PF00589">
    <property type="entry name" value="Phage_integrase"/>
    <property type="match status" value="1"/>
</dbReference>
<sequence>MGSISAYETVAGRRYRVRYRTPGHQQTDKRGFRTKRDAELYLASLELAKARGDYVPAARAGVNFETWSEKWIDSLVQVKPSTLQGYASITRGRLQPRWGSTPLNAITHSDIQSWISDENSRVGARTVRSYHRVFSMILKYAVRDGRLGRNPADGIRLPRIRSKKHPYLTHAQLHELAALCGSEGLVVLFLGYTGLRWGELAALECRNVDFTRRRIQVDRAVVELADGRLVYGSPKNHQQRSVPFPSFLTDQLRALVASKGSRDLLFTSPYGRPLRVNNWKRKAFDKAADTLADSHPDLLRPTVHDLRHTAASLAISAGANVKAVQRMLGHASAAMTLDVYADLFDDDLDAVGDALSRLGSPEVVGKVWANPEIVKPDSAADGLGSL</sequence>
<name>A0A7G6YFE1_9MICO</name>
<dbReference type="InterPro" id="IPR044068">
    <property type="entry name" value="CB"/>
</dbReference>
<dbReference type="InterPro" id="IPR013762">
    <property type="entry name" value="Integrase-like_cat_sf"/>
</dbReference>
<dbReference type="InterPro" id="IPR004107">
    <property type="entry name" value="Integrase_SAM-like_N"/>
</dbReference>
<proteinExistence type="inferred from homology"/>
<comment type="similarity">
    <text evidence="1">Belongs to the 'phage' integrase family.</text>
</comment>
<dbReference type="RefSeq" id="WP_185276614.1">
    <property type="nucleotide sequence ID" value="NZ_CP043641.1"/>
</dbReference>
<dbReference type="InterPro" id="IPR010998">
    <property type="entry name" value="Integrase_recombinase_N"/>
</dbReference>
<evidence type="ECO:0000313" key="8">
    <source>
        <dbReference type="EMBL" id="QNE37206.1"/>
    </source>
</evidence>
<evidence type="ECO:0000256" key="3">
    <source>
        <dbReference type="ARBA" id="ARBA00023125"/>
    </source>
</evidence>
<dbReference type="InterPro" id="IPR011010">
    <property type="entry name" value="DNA_brk_join_enz"/>
</dbReference>
<dbReference type="Pfam" id="PF14659">
    <property type="entry name" value="Phage_int_SAM_3"/>
    <property type="match status" value="1"/>
</dbReference>
<evidence type="ECO:0000313" key="9">
    <source>
        <dbReference type="Proteomes" id="UP000515511"/>
    </source>
</evidence>
<gene>
    <name evidence="8" type="ORF">F1C12_20200</name>
</gene>
<dbReference type="InterPro" id="IPR002104">
    <property type="entry name" value="Integrase_catalytic"/>
</dbReference>
<dbReference type="CDD" id="cd01189">
    <property type="entry name" value="INT_ICEBs1_C_like"/>
    <property type="match status" value="1"/>
</dbReference>
<dbReference type="AlphaFoldDB" id="A0A7G6YFE1"/>
<evidence type="ECO:0000256" key="4">
    <source>
        <dbReference type="ARBA" id="ARBA00023172"/>
    </source>
</evidence>
<keyword evidence="3 5" id="KW-0238">DNA-binding</keyword>
<dbReference type="PANTHER" id="PTHR30349">
    <property type="entry name" value="PHAGE INTEGRASE-RELATED"/>
    <property type="match status" value="1"/>
</dbReference>
<dbReference type="GO" id="GO:0003677">
    <property type="term" value="F:DNA binding"/>
    <property type="evidence" value="ECO:0007669"/>
    <property type="project" value="UniProtKB-UniRule"/>
</dbReference>
<dbReference type="EMBL" id="CP043641">
    <property type="protein sequence ID" value="QNE37206.1"/>
    <property type="molecule type" value="Genomic_DNA"/>
</dbReference>
<evidence type="ECO:0000259" key="7">
    <source>
        <dbReference type="PROSITE" id="PS51900"/>
    </source>
</evidence>
<keyword evidence="2" id="KW-0229">DNA integration</keyword>
<dbReference type="PROSITE" id="PS51898">
    <property type="entry name" value="TYR_RECOMBINASE"/>
    <property type="match status" value="1"/>
</dbReference>
<dbReference type="PANTHER" id="PTHR30349:SF64">
    <property type="entry name" value="PROPHAGE INTEGRASE INTD-RELATED"/>
    <property type="match status" value="1"/>
</dbReference>
<organism evidence="8 9">
    <name type="scientific">Leifsonia shinshuensis</name>
    <dbReference type="NCBI Taxonomy" id="150026"/>
    <lineage>
        <taxon>Bacteria</taxon>
        <taxon>Bacillati</taxon>
        <taxon>Actinomycetota</taxon>
        <taxon>Actinomycetes</taxon>
        <taxon>Micrococcales</taxon>
        <taxon>Microbacteriaceae</taxon>
        <taxon>Leifsonia</taxon>
    </lineage>
</organism>